<dbReference type="GO" id="GO:0043164">
    <property type="term" value="P:Gram-negative-bacterium-type cell wall biogenesis"/>
    <property type="evidence" value="ECO:0007669"/>
    <property type="project" value="TreeGrafter"/>
</dbReference>
<dbReference type="eggNOG" id="COG1434">
    <property type="taxonomic scope" value="Bacteria"/>
</dbReference>
<dbReference type="InterPro" id="IPR003848">
    <property type="entry name" value="DUF218"/>
</dbReference>
<keyword evidence="4" id="KW-1185">Reference proteome</keyword>
<organism evidence="3 4">
    <name type="scientific">Thioalkalivibrio nitratireducens (strain DSM 14787 / UNIQEM 213 / ALEN2)</name>
    <dbReference type="NCBI Taxonomy" id="1255043"/>
    <lineage>
        <taxon>Bacteria</taxon>
        <taxon>Pseudomonadati</taxon>
        <taxon>Pseudomonadota</taxon>
        <taxon>Gammaproteobacteria</taxon>
        <taxon>Chromatiales</taxon>
        <taxon>Ectothiorhodospiraceae</taxon>
        <taxon>Thioalkalivibrio</taxon>
    </lineage>
</organism>
<name>L0DVS0_THIND</name>
<dbReference type="PANTHER" id="PTHR30336">
    <property type="entry name" value="INNER MEMBRANE PROTEIN, PROBABLE PERMEASE"/>
    <property type="match status" value="1"/>
</dbReference>
<dbReference type="Pfam" id="PF02698">
    <property type="entry name" value="DUF218"/>
    <property type="match status" value="1"/>
</dbReference>
<dbReference type="PATRIC" id="fig|1255043.3.peg.738"/>
<accession>L0DVS0</accession>
<reference evidence="3" key="1">
    <citation type="submission" date="2015-12" db="EMBL/GenBank/DDBJ databases">
        <authorList>
            <person name="Tikhonova T.V."/>
            <person name="Pavlov A.R."/>
            <person name="Beletsky A.V."/>
            <person name="Mardanov A.V."/>
            <person name="Sorokin D.Y."/>
            <person name="Ravin N.V."/>
            <person name="Popov V.O."/>
        </authorList>
    </citation>
    <scope>NUCLEOTIDE SEQUENCE</scope>
    <source>
        <strain evidence="3">DSM 14787</strain>
    </source>
</reference>
<evidence type="ECO:0000259" key="2">
    <source>
        <dbReference type="Pfam" id="PF02698"/>
    </source>
</evidence>
<keyword evidence="1" id="KW-0472">Membrane</keyword>
<feature type="domain" description="DUF218" evidence="2">
    <location>
        <begin position="83"/>
        <end position="246"/>
    </location>
</feature>
<feature type="transmembrane region" description="Helical" evidence="1">
    <location>
        <begin position="40"/>
        <end position="57"/>
    </location>
</feature>
<dbReference type="OrthoDB" id="9809813at2"/>
<dbReference type="Proteomes" id="UP000010809">
    <property type="component" value="Chromosome"/>
</dbReference>
<evidence type="ECO:0000313" key="3">
    <source>
        <dbReference type="EMBL" id="AGA32426.1"/>
    </source>
</evidence>
<dbReference type="InterPro" id="IPR051599">
    <property type="entry name" value="Cell_Envelope_Assoc"/>
</dbReference>
<dbReference type="KEGG" id="tni:TVNIR_0732"/>
<dbReference type="GO" id="GO:0000270">
    <property type="term" value="P:peptidoglycan metabolic process"/>
    <property type="evidence" value="ECO:0007669"/>
    <property type="project" value="TreeGrafter"/>
</dbReference>
<dbReference type="HOGENOM" id="CLU_053514_0_1_6"/>
<evidence type="ECO:0000313" key="4">
    <source>
        <dbReference type="Proteomes" id="UP000010809"/>
    </source>
</evidence>
<protein>
    <submittedName>
        <fullName evidence="3">YdcF-like protein</fullName>
    </submittedName>
</protein>
<evidence type="ECO:0000256" key="1">
    <source>
        <dbReference type="SAM" id="Phobius"/>
    </source>
</evidence>
<dbReference type="RefSeq" id="WP_015257575.1">
    <property type="nucleotide sequence ID" value="NC_019902.2"/>
</dbReference>
<dbReference type="STRING" id="1255043.TVNIR_0732"/>
<keyword evidence="1" id="KW-1133">Transmembrane helix</keyword>
<sequence length="257" mass="27427">MLDLFKSLVGALAAPLALATLLVLFAALVWSLGRRGLGRLLLVLGLLLVFLASWAPVANRLLAPLEGAYPPVSDPRDHGNVTAVVVLGAGWDPDLAAPASMRLNTSSSVRLLEGLRLLEALPDARLLVSGASRDATRLPVALGYAQAAQALGVDPARIVMLDTPTDTAQEAYAARAVLADGERFFLVTSASHMRRAVRHFERAGLEPIPAPTGFKTGSERVRTLAYWLPSAGNLRKTERAVHETLGLLALELDHRGR</sequence>
<dbReference type="PANTHER" id="PTHR30336:SF4">
    <property type="entry name" value="ENVELOPE BIOGENESIS FACTOR ELYC"/>
    <property type="match status" value="1"/>
</dbReference>
<proteinExistence type="predicted"/>
<feature type="transmembrane region" description="Helical" evidence="1">
    <location>
        <begin position="12"/>
        <end position="33"/>
    </location>
</feature>
<dbReference type="EMBL" id="CP003989">
    <property type="protein sequence ID" value="AGA32426.1"/>
    <property type="molecule type" value="Genomic_DNA"/>
</dbReference>
<dbReference type="AlphaFoldDB" id="L0DVS0"/>
<dbReference type="CDD" id="cd06259">
    <property type="entry name" value="YdcF-like"/>
    <property type="match status" value="1"/>
</dbReference>
<gene>
    <name evidence="3" type="ordered locus">TVNIR_0732</name>
</gene>
<keyword evidence="1" id="KW-0812">Transmembrane</keyword>
<dbReference type="GO" id="GO:0005886">
    <property type="term" value="C:plasma membrane"/>
    <property type="evidence" value="ECO:0007669"/>
    <property type="project" value="TreeGrafter"/>
</dbReference>